<organism evidence="3 4">
    <name type="scientific">Zoogloea ramigera</name>
    <dbReference type="NCBI Taxonomy" id="350"/>
    <lineage>
        <taxon>Bacteria</taxon>
        <taxon>Pseudomonadati</taxon>
        <taxon>Pseudomonadota</taxon>
        <taxon>Betaproteobacteria</taxon>
        <taxon>Rhodocyclales</taxon>
        <taxon>Zoogloeaceae</taxon>
        <taxon>Zoogloea</taxon>
    </lineage>
</organism>
<feature type="chain" id="PRO_5021419842" evidence="2">
    <location>
        <begin position="28"/>
        <end position="104"/>
    </location>
</feature>
<dbReference type="RefSeq" id="WP_218028703.1">
    <property type="nucleotide sequence ID" value="NZ_BJNV01000037.1"/>
</dbReference>
<feature type="compositionally biased region" description="Basic and acidic residues" evidence="1">
    <location>
        <begin position="92"/>
        <end position="104"/>
    </location>
</feature>
<comment type="caution">
    <text evidence="3">The sequence shown here is derived from an EMBL/GenBank/DDBJ whole genome shotgun (WGS) entry which is preliminary data.</text>
</comment>
<sequence length="104" mass="11893">MRTPHLLRTLHMPLAGLLLTLAATAHAGPWRADPDNSRGWELMSPAERIEHQRRLRSFTDYEACRAYQQAHHAQMEARAQAAGRSLRPRARSPCDDLRERGDLK</sequence>
<accession>A0A4Y4CYR1</accession>
<name>A0A4Y4CYR1_ZOORA</name>
<evidence type="ECO:0000313" key="4">
    <source>
        <dbReference type="Proteomes" id="UP000318422"/>
    </source>
</evidence>
<reference evidence="3 4" key="1">
    <citation type="submission" date="2019-06" db="EMBL/GenBank/DDBJ databases">
        <title>Whole genome shotgun sequence of Zoogloea ramigera NBRC 15342.</title>
        <authorList>
            <person name="Hosoyama A."/>
            <person name="Uohara A."/>
            <person name="Ohji S."/>
            <person name="Ichikawa N."/>
        </authorList>
    </citation>
    <scope>NUCLEOTIDE SEQUENCE [LARGE SCALE GENOMIC DNA]</scope>
    <source>
        <strain evidence="3 4">NBRC 15342</strain>
    </source>
</reference>
<gene>
    <name evidence="3" type="ORF">ZRA01_22500</name>
</gene>
<evidence type="ECO:0000256" key="1">
    <source>
        <dbReference type="SAM" id="MobiDB-lite"/>
    </source>
</evidence>
<protein>
    <submittedName>
        <fullName evidence="3">Uncharacterized protein</fullName>
    </submittedName>
</protein>
<dbReference type="AlphaFoldDB" id="A0A4Y4CYR1"/>
<dbReference type="EMBL" id="BJNV01000037">
    <property type="protein sequence ID" value="GEC96177.1"/>
    <property type="molecule type" value="Genomic_DNA"/>
</dbReference>
<proteinExistence type="predicted"/>
<evidence type="ECO:0000313" key="3">
    <source>
        <dbReference type="EMBL" id="GEC96177.1"/>
    </source>
</evidence>
<feature type="region of interest" description="Disordered" evidence="1">
    <location>
        <begin position="72"/>
        <end position="104"/>
    </location>
</feature>
<keyword evidence="2" id="KW-0732">Signal</keyword>
<evidence type="ECO:0000256" key="2">
    <source>
        <dbReference type="SAM" id="SignalP"/>
    </source>
</evidence>
<keyword evidence="4" id="KW-1185">Reference proteome</keyword>
<dbReference type="Proteomes" id="UP000318422">
    <property type="component" value="Unassembled WGS sequence"/>
</dbReference>
<feature type="signal peptide" evidence="2">
    <location>
        <begin position="1"/>
        <end position="27"/>
    </location>
</feature>